<accession>A0AAD4XDV9</accession>
<organism evidence="1 2">
    <name type="scientific">Papaver atlanticum</name>
    <dbReference type="NCBI Taxonomy" id="357466"/>
    <lineage>
        <taxon>Eukaryota</taxon>
        <taxon>Viridiplantae</taxon>
        <taxon>Streptophyta</taxon>
        <taxon>Embryophyta</taxon>
        <taxon>Tracheophyta</taxon>
        <taxon>Spermatophyta</taxon>
        <taxon>Magnoliopsida</taxon>
        <taxon>Ranunculales</taxon>
        <taxon>Papaveraceae</taxon>
        <taxon>Papaveroideae</taxon>
        <taxon>Papaver</taxon>
    </lineage>
</organism>
<proteinExistence type="predicted"/>
<keyword evidence="2" id="KW-1185">Reference proteome</keyword>
<dbReference type="AlphaFoldDB" id="A0AAD4XDV9"/>
<reference evidence="1" key="1">
    <citation type="submission" date="2022-04" db="EMBL/GenBank/DDBJ databases">
        <title>A functionally conserved STORR gene fusion in Papaver species that diverged 16.8 million years ago.</title>
        <authorList>
            <person name="Catania T."/>
        </authorList>
    </citation>
    <scope>NUCLEOTIDE SEQUENCE</scope>
    <source>
        <strain evidence="1">S-188037</strain>
    </source>
</reference>
<name>A0AAD4XDV9_9MAGN</name>
<sequence length="75" mass="9028">MVRTCHPCAWVVTPSSFFHPSQFYLRIFPPLVTHEKIVHLLGFQFEGFGLKLKTRNNWRWRDSWKKKLMLSSNSY</sequence>
<evidence type="ECO:0000313" key="2">
    <source>
        <dbReference type="Proteomes" id="UP001202328"/>
    </source>
</evidence>
<protein>
    <submittedName>
        <fullName evidence="1">Uncharacterized protein</fullName>
    </submittedName>
</protein>
<dbReference type="EMBL" id="JAJJMB010011095">
    <property type="protein sequence ID" value="KAI3904548.1"/>
    <property type="molecule type" value="Genomic_DNA"/>
</dbReference>
<evidence type="ECO:0000313" key="1">
    <source>
        <dbReference type="EMBL" id="KAI3904548.1"/>
    </source>
</evidence>
<comment type="caution">
    <text evidence="1">The sequence shown here is derived from an EMBL/GenBank/DDBJ whole genome shotgun (WGS) entry which is preliminary data.</text>
</comment>
<gene>
    <name evidence="1" type="ORF">MKW98_014728</name>
</gene>
<dbReference type="Proteomes" id="UP001202328">
    <property type="component" value="Unassembled WGS sequence"/>
</dbReference>